<accession>A0A8K0D3V4</accession>
<dbReference type="OrthoDB" id="7475343at2759"/>
<name>A0A8K0D3V4_IGNLU</name>
<organism evidence="1 2">
    <name type="scientific">Ignelater luminosus</name>
    <name type="common">Cucubano</name>
    <name type="synonym">Pyrophorus luminosus</name>
    <dbReference type="NCBI Taxonomy" id="2038154"/>
    <lineage>
        <taxon>Eukaryota</taxon>
        <taxon>Metazoa</taxon>
        <taxon>Ecdysozoa</taxon>
        <taxon>Arthropoda</taxon>
        <taxon>Hexapoda</taxon>
        <taxon>Insecta</taxon>
        <taxon>Pterygota</taxon>
        <taxon>Neoptera</taxon>
        <taxon>Endopterygota</taxon>
        <taxon>Coleoptera</taxon>
        <taxon>Polyphaga</taxon>
        <taxon>Elateriformia</taxon>
        <taxon>Elateroidea</taxon>
        <taxon>Elateridae</taxon>
        <taxon>Agrypninae</taxon>
        <taxon>Pyrophorini</taxon>
        <taxon>Ignelater</taxon>
    </lineage>
</organism>
<dbReference type="PANTHER" id="PTHR10773">
    <property type="entry name" value="DNA-DIRECTED RNA POLYMERASES I, II, AND III SUBUNIT RPABC2"/>
    <property type="match status" value="1"/>
</dbReference>
<dbReference type="PANTHER" id="PTHR10773:SF19">
    <property type="match status" value="1"/>
</dbReference>
<sequence length="261" mass="30019">MSDLETIDESVTKKRKGVKNVIYKNEKIKEARLKNQLYENYKGAVVKPKNQGYDCSSGSRIQVCKTVFLSVYGISVDQLRRIRQLLIEGKPPIDKRGFNRPGNAKPADLILLVENHIKSFPVHEAHYTSHEYRYLSANLNVKIMWQLFSSTCGNKMVTYGFYLKIFKENFNLKFGQPQVDTCCVCEQLNVKIKSPTLNDGAKRAVVAELMVHKRRAKKFFKKIESVSNVCRERDNAAGITIDYMQNLQLPEVPIQEAFYLQ</sequence>
<keyword evidence="2" id="KW-1185">Reference proteome</keyword>
<dbReference type="EMBL" id="VTPC01005723">
    <property type="protein sequence ID" value="KAF2895702.1"/>
    <property type="molecule type" value="Genomic_DNA"/>
</dbReference>
<gene>
    <name evidence="1" type="ORF">ILUMI_10482</name>
</gene>
<reference evidence="1" key="1">
    <citation type="submission" date="2019-08" db="EMBL/GenBank/DDBJ databases">
        <title>The genome of the North American firefly Photinus pyralis.</title>
        <authorList>
            <consortium name="Photinus pyralis genome working group"/>
            <person name="Fallon T.R."/>
            <person name="Sander Lower S.E."/>
            <person name="Weng J.-K."/>
        </authorList>
    </citation>
    <scope>NUCLEOTIDE SEQUENCE</scope>
    <source>
        <strain evidence="1">TRF0915ILg1</strain>
        <tissue evidence="1">Whole body</tissue>
    </source>
</reference>
<dbReference type="AlphaFoldDB" id="A0A8K0D3V4"/>
<dbReference type="Proteomes" id="UP000801492">
    <property type="component" value="Unassembled WGS sequence"/>
</dbReference>
<evidence type="ECO:0000313" key="2">
    <source>
        <dbReference type="Proteomes" id="UP000801492"/>
    </source>
</evidence>
<evidence type="ECO:0000313" key="1">
    <source>
        <dbReference type="EMBL" id="KAF2895702.1"/>
    </source>
</evidence>
<proteinExistence type="predicted"/>
<protein>
    <submittedName>
        <fullName evidence="1">Uncharacterized protein</fullName>
    </submittedName>
</protein>
<comment type="caution">
    <text evidence="1">The sequence shown here is derived from an EMBL/GenBank/DDBJ whole genome shotgun (WGS) entry which is preliminary data.</text>
</comment>